<protein>
    <recommendedName>
        <fullName evidence="2">Outer membrane protein</fullName>
    </recommendedName>
</protein>
<dbReference type="EMBL" id="CACVAZ010000138">
    <property type="protein sequence ID" value="CAA6820969.1"/>
    <property type="molecule type" value="Genomic_DNA"/>
</dbReference>
<name>A0A6S6U2L7_9BACT</name>
<evidence type="ECO:0008006" key="2">
    <source>
        <dbReference type="Google" id="ProtNLM"/>
    </source>
</evidence>
<gene>
    <name evidence="1" type="ORF">HELGO_WM19475</name>
</gene>
<sequence>MKKILFVLLILIIPIAFLIFNDKGNEYLKPYVGTYLETKLEQNMSVEVQHLKIDLNYVEIDALLNDLTKIKAQGEVSLFSQTLDMNYTLKSDGFKTFDNQVDINGTLLGSFTNLQVKGEGETLKSYINYALNIKDDVINNIKVNINQADIASLLELTAQKAYADGKIDVNINIPTFKDMSKKGKAKIVLHETNLNEEVFKKEFKVDLPKKTVITANINSKVSAETFELEGDIKSNLASLKLSKTTYNLKSKELLTDYVLTAPKLSKLIFLTKQKLNGKLRVAGKFIFKKDAFNLQGKSTSFDGTTDFNFNGKKLNLKMHKVEIAKLLHLVGEKPYATGKVMAELKLSDIKNLKGTFKVSTAEAKTINQSLKKELNIDFEKAIAFSLKSKGNIASNLVSVQSTLNSDIFNYRSDDMKYQLKDTTLISTYLLEIPKLSKLTTIAGKPLQGDLVINGQMNYHNTLEMRGSSKSLGGNIDFKLAKQQLNTNIKDVSLEKLIYVLDYPQVFKALLVGEFKYDLAKRQGTFTSRLNKAQLLSNQLTVLIKQIRGVDLTKERYNMTHFNAVLDKDIININFKARSKNVLLELPIGRINKATNTIDTNYKINIEDKDIGGKIQGNITKPNITIESSSFIQDKVIDAIKDKIPSETLKDLGLDKMETETIKDTVKNLLGDLFK</sequence>
<reference evidence="1" key="1">
    <citation type="submission" date="2020-01" db="EMBL/GenBank/DDBJ databases">
        <authorList>
            <person name="Meier V. D."/>
            <person name="Meier V D."/>
        </authorList>
    </citation>
    <scope>NUCLEOTIDE SEQUENCE</scope>
    <source>
        <strain evidence="1">HLG_WM_MAG_02</strain>
    </source>
</reference>
<proteinExistence type="predicted"/>
<evidence type="ECO:0000313" key="1">
    <source>
        <dbReference type="EMBL" id="CAA6820969.1"/>
    </source>
</evidence>
<accession>A0A6S6U2L7</accession>
<dbReference type="AlphaFoldDB" id="A0A6S6U2L7"/>
<organism evidence="1">
    <name type="scientific">uncultured Sulfurovum sp</name>
    <dbReference type="NCBI Taxonomy" id="269237"/>
    <lineage>
        <taxon>Bacteria</taxon>
        <taxon>Pseudomonadati</taxon>
        <taxon>Campylobacterota</taxon>
        <taxon>Epsilonproteobacteria</taxon>
        <taxon>Campylobacterales</taxon>
        <taxon>Sulfurovaceae</taxon>
        <taxon>Sulfurovum</taxon>
        <taxon>environmental samples</taxon>
    </lineage>
</organism>